<proteinExistence type="predicted"/>
<protein>
    <submittedName>
        <fullName evidence="3">Uncharacterized protein</fullName>
    </submittedName>
</protein>
<feature type="transmembrane region" description="Helical" evidence="2">
    <location>
        <begin position="64"/>
        <end position="83"/>
    </location>
</feature>
<feature type="region of interest" description="Disordered" evidence="1">
    <location>
        <begin position="1"/>
        <end position="44"/>
    </location>
</feature>
<dbReference type="EnsemblMetazoa" id="Aqu2.1.14536_001">
    <property type="protein sequence ID" value="Aqu2.1.14536_001"/>
    <property type="gene ID" value="Aqu2.1.14536"/>
</dbReference>
<feature type="transmembrane region" description="Helical" evidence="2">
    <location>
        <begin position="89"/>
        <end position="110"/>
    </location>
</feature>
<organism evidence="3">
    <name type="scientific">Amphimedon queenslandica</name>
    <name type="common">Sponge</name>
    <dbReference type="NCBI Taxonomy" id="400682"/>
    <lineage>
        <taxon>Eukaryota</taxon>
        <taxon>Metazoa</taxon>
        <taxon>Porifera</taxon>
        <taxon>Demospongiae</taxon>
        <taxon>Heteroscleromorpha</taxon>
        <taxon>Haplosclerida</taxon>
        <taxon>Niphatidae</taxon>
        <taxon>Amphimedon</taxon>
    </lineage>
</organism>
<dbReference type="InParanoid" id="A0A1X7TIC6"/>
<name>A0A1X7TIC6_AMPQE</name>
<accession>A0A1X7TIC6</accession>
<keyword evidence="2" id="KW-0472">Membrane</keyword>
<keyword evidence="2" id="KW-1133">Transmembrane helix</keyword>
<reference evidence="3" key="1">
    <citation type="submission" date="2017-05" db="UniProtKB">
        <authorList>
            <consortium name="EnsemblMetazoa"/>
        </authorList>
    </citation>
    <scope>IDENTIFICATION</scope>
</reference>
<dbReference type="AlphaFoldDB" id="A0A1X7TIC6"/>
<evidence type="ECO:0000313" key="3">
    <source>
        <dbReference type="EnsemblMetazoa" id="Aqu2.1.14536_001"/>
    </source>
</evidence>
<keyword evidence="2" id="KW-0812">Transmembrane</keyword>
<sequence>MDTSEDEERDTLQLIAEADTPVTGQELRPLTSEEDSDDDDYTNHADGTTAKCWLLEPAIKKNRWIMGFIIFLFITGIVTDNVLRGLAFLIVALLIILPSGYAILHVYLAAKKIGRVRFSSVWFFPY</sequence>
<evidence type="ECO:0000256" key="1">
    <source>
        <dbReference type="SAM" id="MobiDB-lite"/>
    </source>
</evidence>
<evidence type="ECO:0000256" key="2">
    <source>
        <dbReference type="SAM" id="Phobius"/>
    </source>
</evidence>